<evidence type="ECO:0000256" key="2">
    <source>
        <dbReference type="ARBA" id="ARBA00022722"/>
    </source>
</evidence>
<keyword evidence="6" id="KW-1185">Reference proteome</keyword>
<dbReference type="GO" id="GO:0008296">
    <property type="term" value="F:3'-5'-DNA exonuclease activity"/>
    <property type="evidence" value="ECO:0007669"/>
    <property type="project" value="TreeGrafter"/>
</dbReference>
<dbReference type="OrthoDB" id="6079689at2759"/>
<dbReference type="AlphaFoldDB" id="A0A109UYH7"/>
<dbReference type="InterPro" id="IPR032466">
    <property type="entry name" value="Metal_Hydrolase"/>
</dbReference>
<dbReference type="PROSITE" id="PS01090">
    <property type="entry name" value="TATD_2"/>
    <property type="match status" value="1"/>
</dbReference>
<organism evidence="5 6">
    <name type="scientific">Eremothecium sinecaudum</name>
    <dbReference type="NCBI Taxonomy" id="45286"/>
    <lineage>
        <taxon>Eukaryota</taxon>
        <taxon>Fungi</taxon>
        <taxon>Dikarya</taxon>
        <taxon>Ascomycota</taxon>
        <taxon>Saccharomycotina</taxon>
        <taxon>Saccharomycetes</taxon>
        <taxon>Saccharomycetales</taxon>
        <taxon>Saccharomycetaceae</taxon>
        <taxon>Eremothecium</taxon>
    </lineage>
</organism>
<dbReference type="CDD" id="cd01310">
    <property type="entry name" value="TatD_DNAse"/>
    <property type="match status" value="1"/>
</dbReference>
<dbReference type="Pfam" id="PF01026">
    <property type="entry name" value="TatD_DNase"/>
    <property type="match status" value="1"/>
</dbReference>
<keyword evidence="4" id="KW-0378">Hydrolase</keyword>
<keyword evidence="3" id="KW-0479">Metal-binding</keyword>
<dbReference type="Proteomes" id="UP000243052">
    <property type="component" value="Chromosome viii"/>
</dbReference>
<dbReference type="GO" id="GO:0046872">
    <property type="term" value="F:metal ion binding"/>
    <property type="evidence" value="ECO:0007669"/>
    <property type="project" value="UniProtKB-KW"/>
</dbReference>
<dbReference type="InterPro" id="IPR050891">
    <property type="entry name" value="TatD-type_Hydrolase"/>
</dbReference>
<dbReference type="PANTHER" id="PTHR10060:SF15">
    <property type="entry name" value="DEOXYRIBONUCLEASE TATDN1"/>
    <property type="match status" value="1"/>
</dbReference>
<evidence type="ECO:0000313" key="5">
    <source>
        <dbReference type="EMBL" id="AMD22651.1"/>
    </source>
</evidence>
<evidence type="ECO:0000256" key="1">
    <source>
        <dbReference type="ARBA" id="ARBA00009275"/>
    </source>
</evidence>
<dbReference type="GO" id="GO:0005829">
    <property type="term" value="C:cytosol"/>
    <property type="evidence" value="ECO:0007669"/>
    <property type="project" value="TreeGrafter"/>
</dbReference>
<dbReference type="PROSITE" id="PS01091">
    <property type="entry name" value="TATD_3"/>
    <property type="match status" value="1"/>
</dbReference>
<comment type="similarity">
    <text evidence="1">Belongs to the metallo-dependent hydrolases superfamily. TatD-type hydrolase family.</text>
</comment>
<dbReference type="SUPFAM" id="SSF51556">
    <property type="entry name" value="Metallo-dependent hydrolases"/>
    <property type="match status" value="1"/>
</dbReference>
<dbReference type="RefSeq" id="XP_017989647.1">
    <property type="nucleotide sequence ID" value="XM_018134081.1"/>
</dbReference>
<keyword evidence="2" id="KW-0540">Nuclease</keyword>
<accession>A0A109UYH7</accession>
<protein>
    <submittedName>
        <fullName evidence="5">HHL119Cp</fullName>
    </submittedName>
</protein>
<dbReference type="InterPro" id="IPR018228">
    <property type="entry name" value="DNase_TatD-rel_CS"/>
</dbReference>
<evidence type="ECO:0000256" key="3">
    <source>
        <dbReference type="ARBA" id="ARBA00022723"/>
    </source>
</evidence>
<dbReference type="GeneID" id="28726012"/>
<dbReference type="PANTHER" id="PTHR10060">
    <property type="entry name" value="TATD FAMILY DEOXYRIBONUCLEASE"/>
    <property type="match status" value="1"/>
</dbReference>
<proteinExistence type="inferred from homology"/>
<dbReference type="Gene3D" id="3.20.20.140">
    <property type="entry name" value="Metal-dependent hydrolases"/>
    <property type="match status" value="1"/>
</dbReference>
<name>A0A109UYH7_9SACH</name>
<reference evidence="5 6" key="1">
    <citation type="submission" date="2016-01" db="EMBL/GenBank/DDBJ databases">
        <title>Genome sequence of the yeast Holleya sinecauda.</title>
        <authorList>
            <person name="Dietrich F.S."/>
        </authorList>
    </citation>
    <scope>NUCLEOTIDE SEQUENCE [LARGE SCALE GENOMIC DNA]</scope>
    <source>
        <strain evidence="5 6">ATCC 58844</strain>
    </source>
</reference>
<evidence type="ECO:0000313" key="6">
    <source>
        <dbReference type="Proteomes" id="UP000243052"/>
    </source>
</evidence>
<gene>
    <name evidence="5" type="ORF">AW171_hschr84702</name>
</gene>
<sequence length="405" mass="46690">MLMRRGMTAAMRYYDIGFNMCDPMYQGVYNGKKYHETDIDSVLKRCEETRVDCLLLTGSSIAESRETIKMAEALGKKHSKPRLFYTVGVHPCCVNEFVIQEGSTIHQPTNDEEWNSRLDVTDYGFTRGKLLELYELMSLRHSSDTAFRAIGEIGLDYDRFYYSGKRMQLKFFREQLKLSCLFPEMPLFLHMRSAFEDFIAIMREFVSGFTDNEDLFNWKELIAESDHCGTMLDASGSPVYRFDPRRKFVVHSFTGTPFEMHELLALSSNCYIGMNGTSFKDEHNIESARQVPLERLLLETDAPWCEIKRTHVSYPYLMRAENAVSDSTTPWLKEAYPDLEKWYDSVKRDKLVKKDQAVWPGTMVKSRNEPCTMGQVATVVANVKGLPLKDVVSQVWETSCAVYGD</sequence>
<evidence type="ECO:0000256" key="4">
    <source>
        <dbReference type="ARBA" id="ARBA00022801"/>
    </source>
</evidence>
<dbReference type="EMBL" id="CP014248">
    <property type="protein sequence ID" value="AMD22651.1"/>
    <property type="molecule type" value="Genomic_DNA"/>
</dbReference>
<dbReference type="InterPro" id="IPR001130">
    <property type="entry name" value="TatD-like"/>
</dbReference>